<sequence length="113" mass="12328">MIFALLFILAFVISLVVYLISNRWWLGSLVCAGLFVLSTISDTDAREFWSITLIFGLPIVVVASILGAYVVELRRGIEDPFSGEKPFANEGPLANEEPSADDDSSDDNAASTR</sequence>
<evidence type="ECO:0000256" key="1">
    <source>
        <dbReference type="SAM" id="MobiDB-lite"/>
    </source>
</evidence>
<organism evidence="3 4">
    <name type="scientific">Arenicella xantha</name>
    <dbReference type="NCBI Taxonomy" id="644221"/>
    <lineage>
        <taxon>Bacteria</taxon>
        <taxon>Pseudomonadati</taxon>
        <taxon>Pseudomonadota</taxon>
        <taxon>Gammaproteobacteria</taxon>
        <taxon>Arenicellales</taxon>
        <taxon>Arenicellaceae</taxon>
        <taxon>Arenicella</taxon>
    </lineage>
</organism>
<keyword evidence="4" id="KW-1185">Reference proteome</keyword>
<dbReference type="AlphaFoldDB" id="A0A395JRW3"/>
<gene>
    <name evidence="3" type="ORF">DFR28_101711</name>
</gene>
<keyword evidence="2" id="KW-0472">Membrane</keyword>
<proteinExistence type="predicted"/>
<protein>
    <submittedName>
        <fullName evidence="3">Uncharacterized protein</fullName>
    </submittedName>
</protein>
<comment type="caution">
    <text evidence="3">The sequence shown here is derived from an EMBL/GenBank/DDBJ whole genome shotgun (WGS) entry which is preliminary data.</text>
</comment>
<evidence type="ECO:0000313" key="4">
    <source>
        <dbReference type="Proteomes" id="UP000253083"/>
    </source>
</evidence>
<dbReference type="Proteomes" id="UP000253083">
    <property type="component" value="Unassembled WGS sequence"/>
</dbReference>
<reference evidence="3 4" key="1">
    <citation type="submission" date="2018-06" db="EMBL/GenBank/DDBJ databases">
        <title>Genomic Encyclopedia of Type Strains, Phase IV (KMG-IV): sequencing the most valuable type-strain genomes for metagenomic binning, comparative biology and taxonomic classification.</title>
        <authorList>
            <person name="Goeker M."/>
        </authorList>
    </citation>
    <scope>NUCLEOTIDE SEQUENCE [LARGE SCALE GENOMIC DNA]</scope>
    <source>
        <strain evidence="3 4">DSM 24032</strain>
    </source>
</reference>
<keyword evidence="2" id="KW-1133">Transmembrane helix</keyword>
<accession>A0A395JRW3</accession>
<keyword evidence="2" id="KW-0812">Transmembrane</keyword>
<dbReference type="EMBL" id="QNRT01000001">
    <property type="protein sequence ID" value="RBP53325.1"/>
    <property type="molecule type" value="Genomic_DNA"/>
</dbReference>
<feature type="transmembrane region" description="Helical" evidence="2">
    <location>
        <begin position="48"/>
        <end position="71"/>
    </location>
</feature>
<evidence type="ECO:0000313" key="3">
    <source>
        <dbReference type="EMBL" id="RBP53325.1"/>
    </source>
</evidence>
<name>A0A395JRW3_9GAMM</name>
<feature type="region of interest" description="Disordered" evidence="1">
    <location>
        <begin position="79"/>
        <end position="113"/>
    </location>
</feature>
<feature type="transmembrane region" description="Helical" evidence="2">
    <location>
        <begin position="24"/>
        <end position="41"/>
    </location>
</feature>
<dbReference type="RefSeq" id="WP_113952908.1">
    <property type="nucleotide sequence ID" value="NZ_QNRT01000001.1"/>
</dbReference>
<dbReference type="InParanoid" id="A0A395JRW3"/>
<evidence type="ECO:0000256" key="2">
    <source>
        <dbReference type="SAM" id="Phobius"/>
    </source>
</evidence>